<reference evidence="1 2" key="1">
    <citation type="submission" date="2016-03" db="EMBL/GenBank/DDBJ databases">
        <title>Draft genome sequence of Gluconobacter cerinus strain CECT 9110.</title>
        <authorList>
            <person name="Sainz F."/>
            <person name="Mas A."/>
            <person name="Torija M.J."/>
        </authorList>
    </citation>
    <scope>NUCLEOTIDE SEQUENCE [LARGE SCALE GENOMIC DNA]</scope>
    <source>
        <strain evidence="1 2">CECT 9110</strain>
    </source>
</reference>
<dbReference type="PATRIC" id="fig|38307.3.peg.2704"/>
<comment type="caution">
    <text evidence="1">The sequence shown here is derived from an EMBL/GenBank/DDBJ whole genome shotgun (WGS) entry which is preliminary data.</text>
</comment>
<evidence type="ECO:0000313" key="1">
    <source>
        <dbReference type="EMBL" id="OAJ66855.1"/>
    </source>
</evidence>
<dbReference type="InterPro" id="IPR007833">
    <property type="entry name" value="Capsule_polysaccharide_synth"/>
</dbReference>
<dbReference type="GO" id="GO:0000271">
    <property type="term" value="P:polysaccharide biosynthetic process"/>
    <property type="evidence" value="ECO:0007669"/>
    <property type="project" value="InterPro"/>
</dbReference>
<dbReference type="EMBL" id="LUTU01000013">
    <property type="protein sequence ID" value="OAJ66855.1"/>
    <property type="molecule type" value="Genomic_DNA"/>
</dbReference>
<sequence length="455" mass="51275">MKAPSDSHFGKENLKPLTTRNFLFLQGLMGPFFERVGEALLADGYKVSKINFNGGDKLFWRLPGGVDYRGRLEDWPGFLRNFIVRRGITDVVIFGDCRLHHMAAAKVCDELQIPMHVFEEGYLRPDWVTLELGGVNGHSRLPRDPDYYRVEAQLLPPQLPHSSVPSSFQRRAAEGIAYNTADLLLRWYFPHWTNHRPWHPLVEGMGWLKRFSRRKAVAERTKKVLSRLEACKAPYMLFPLQLDADAQVRLHSGFSGMQEAIEYVISSFAAHAPANMRLIIKQHPLDNGLRDWRHIIACSGRHHGVLGRIGFIEGGDIALLVKQAEGVITINSTTGTLALAEGIPVITLGQAIYNIPGITYEGTLDAFWKTPEKPDMELFAAFRRVLVEYCLVAGGFFSDEAMSKLVRGVVAKLERHSPQLFQTRATEEGHEFWHGMSRPLLRLSEKVADAVGAPE</sequence>
<protein>
    <submittedName>
        <fullName evidence="1">Capsular biosynthesis protein</fullName>
    </submittedName>
</protein>
<gene>
    <name evidence="1" type="ORF">A0123_02591</name>
</gene>
<accession>A0A1B6VI05</accession>
<proteinExistence type="predicted"/>
<dbReference type="CDD" id="cd16441">
    <property type="entry name" value="beta_Kdo_transferase_KpsS"/>
    <property type="match status" value="1"/>
</dbReference>
<dbReference type="AlphaFoldDB" id="A0A1B6VI05"/>
<dbReference type="GO" id="GO:0015774">
    <property type="term" value="P:polysaccharide transport"/>
    <property type="evidence" value="ECO:0007669"/>
    <property type="project" value="InterPro"/>
</dbReference>
<dbReference type="Proteomes" id="UP000077786">
    <property type="component" value="Unassembled WGS sequence"/>
</dbReference>
<organism evidence="1 2">
    <name type="scientific">Gluconobacter cerinus</name>
    <dbReference type="NCBI Taxonomy" id="38307"/>
    <lineage>
        <taxon>Bacteria</taxon>
        <taxon>Pseudomonadati</taxon>
        <taxon>Pseudomonadota</taxon>
        <taxon>Alphaproteobacteria</taxon>
        <taxon>Acetobacterales</taxon>
        <taxon>Acetobacteraceae</taxon>
        <taxon>Gluconobacter</taxon>
    </lineage>
</organism>
<evidence type="ECO:0000313" key="2">
    <source>
        <dbReference type="Proteomes" id="UP000077786"/>
    </source>
</evidence>
<dbReference type="OrthoDB" id="9794206at2"/>
<dbReference type="Pfam" id="PF05159">
    <property type="entry name" value="Capsule_synth"/>
    <property type="match status" value="1"/>
</dbReference>
<name>A0A1B6VI05_9PROT</name>